<dbReference type="AlphaFoldDB" id="A0A4Q2UC24"/>
<organism evidence="7 8">
    <name type="scientific">Lichenibacterium minor</name>
    <dbReference type="NCBI Taxonomy" id="2316528"/>
    <lineage>
        <taxon>Bacteria</taxon>
        <taxon>Pseudomonadati</taxon>
        <taxon>Pseudomonadota</taxon>
        <taxon>Alphaproteobacteria</taxon>
        <taxon>Hyphomicrobiales</taxon>
        <taxon>Lichenihabitantaceae</taxon>
        <taxon>Lichenibacterium</taxon>
    </lineage>
</organism>
<name>A0A4Q2UC24_9HYPH</name>
<comment type="caution">
    <text evidence="7">The sequence shown here is derived from an EMBL/GenBank/DDBJ whole genome shotgun (WGS) entry which is preliminary data.</text>
</comment>
<reference evidence="7 8" key="2">
    <citation type="submission" date="2019-02" db="EMBL/GenBank/DDBJ databases">
        <title>'Lichenibacterium ramalinii' gen. nov. sp. nov., 'Lichenibacterium minor' gen. nov. sp. nov.</title>
        <authorList>
            <person name="Pankratov T."/>
        </authorList>
    </citation>
    <scope>NUCLEOTIDE SEQUENCE [LARGE SCALE GENOMIC DNA]</scope>
    <source>
        <strain evidence="7 8">RmlP026</strain>
    </source>
</reference>
<dbReference type="InterPro" id="IPR036291">
    <property type="entry name" value="NAD(P)-bd_dom_sf"/>
</dbReference>
<dbReference type="GO" id="GO:0016853">
    <property type="term" value="F:isomerase activity"/>
    <property type="evidence" value="ECO:0007669"/>
    <property type="project" value="UniProtKB-KW"/>
</dbReference>
<feature type="binding site" evidence="5">
    <location>
        <begin position="118"/>
        <end position="121"/>
    </location>
    <ligand>
        <name>NADP(+)</name>
        <dbReference type="ChEBI" id="CHEBI:58349"/>
    </ligand>
</feature>
<feature type="binding site" evidence="5">
    <location>
        <begin position="176"/>
        <end position="179"/>
    </location>
    <ligand>
        <name>NADP(+)</name>
        <dbReference type="ChEBI" id="CHEBI:58349"/>
    </ligand>
</feature>
<dbReference type="EMBL" id="QYBB01000002">
    <property type="protein sequence ID" value="RYC33618.1"/>
    <property type="molecule type" value="Genomic_DNA"/>
</dbReference>
<feature type="binding site" evidence="5">
    <location>
        <position position="192"/>
    </location>
    <ligand>
        <name>NADP(+)</name>
        <dbReference type="ChEBI" id="CHEBI:58349"/>
    </ligand>
</feature>
<proteinExistence type="inferred from homology"/>
<dbReference type="UniPathway" id="UPA00128">
    <property type="reaction ID" value="UER00191"/>
</dbReference>
<dbReference type="CDD" id="cd05239">
    <property type="entry name" value="GDP_FS_SDR_e"/>
    <property type="match status" value="1"/>
</dbReference>
<dbReference type="PANTHER" id="PTHR43238">
    <property type="entry name" value="GDP-L-FUCOSE SYNTHASE"/>
    <property type="match status" value="1"/>
</dbReference>
<dbReference type="InterPro" id="IPR001509">
    <property type="entry name" value="Epimerase_deHydtase"/>
</dbReference>
<dbReference type="GO" id="GO:0042351">
    <property type="term" value="P:'de novo' GDP-L-fucose biosynthetic process"/>
    <property type="evidence" value="ECO:0007669"/>
    <property type="project" value="UniProtKB-UniRule"/>
</dbReference>
<feature type="site" description="Important for catalytic activity" evidence="5">
    <location>
        <position position="120"/>
    </location>
</feature>
<dbReference type="Gene3D" id="3.90.25.10">
    <property type="entry name" value="UDP-galactose 4-epimerase, domain 1"/>
    <property type="match status" value="1"/>
</dbReference>
<dbReference type="Gene3D" id="3.40.50.720">
    <property type="entry name" value="NAD(P)-binding Rossmann-like Domain"/>
    <property type="match status" value="1"/>
</dbReference>
<dbReference type="Pfam" id="PF01370">
    <property type="entry name" value="Epimerase"/>
    <property type="match status" value="1"/>
</dbReference>
<comment type="pathway">
    <text evidence="5">Nucleotide-sugar biosynthesis; GDP-L-fucose biosynthesis via de novo pathway; GDP-L-fucose from GDP-alpha-D-mannose: step 2/2.</text>
</comment>
<evidence type="ECO:0000259" key="6">
    <source>
        <dbReference type="Pfam" id="PF01370"/>
    </source>
</evidence>
<evidence type="ECO:0000256" key="3">
    <source>
        <dbReference type="ARBA" id="ARBA00023002"/>
    </source>
</evidence>
<evidence type="ECO:0000256" key="1">
    <source>
        <dbReference type="ARBA" id="ARBA00005959"/>
    </source>
</evidence>
<feature type="binding site" evidence="5">
    <location>
        <position position="153"/>
    </location>
    <ligand>
        <name>NADP(+)</name>
        <dbReference type="ChEBI" id="CHEBI:58349"/>
    </ligand>
</feature>
<comment type="catalytic activity">
    <reaction evidence="5">
        <text>GDP-beta-L-fucose + NADP(+) = GDP-4-dehydro-alpha-D-rhamnose + NADPH + H(+)</text>
        <dbReference type="Rhea" id="RHEA:18885"/>
        <dbReference type="ChEBI" id="CHEBI:15378"/>
        <dbReference type="ChEBI" id="CHEBI:57273"/>
        <dbReference type="ChEBI" id="CHEBI:57783"/>
        <dbReference type="ChEBI" id="CHEBI:57964"/>
        <dbReference type="ChEBI" id="CHEBI:58349"/>
        <dbReference type="EC" id="1.1.1.271"/>
    </reaction>
</comment>
<evidence type="ECO:0000313" key="7">
    <source>
        <dbReference type="EMBL" id="RYC33618.1"/>
    </source>
</evidence>
<gene>
    <name evidence="5" type="primary">fcl</name>
    <name evidence="7" type="ORF">D3273_03915</name>
</gene>
<keyword evidence="4 5" id="KW-0413">Isomerase</keyword>
<dbReference type="HAMAP" id="MF_00956">
    <property type="entry name" value="GDP_fucose_synth"/>
    <property type="match status" value="1"/>
</dbReference>
<dbReference type="Proteomes" id="UP000290759">
    <property type="component" value="Unassembled WGS sequence"/>
</dbReference>
<keyword evidence="8" id="KW-1185">Reference proteome</keyword>
<feature type="binding site" evidence="5">
    <location>
        <position position="200"/>
    </location>
    <ligand>
        <name>substrate</name>
    </ligand>
</feature>
<feature type="active site" description="Proton donor/acceptor" evidence="5">
    <location>
        <position position="149"/>
    </location>
</feature>
<feature type="site" description="Important for catalytic activity" evidence="5">
    <location>
        <position position="122"/>
    </location>
</feature>
<keyword evidence="2 5" id="KW-0521">NADP</keyword>
<feature type="binding site" evidence="5">
    <location>
        <begin position="24"/>
        <end position="30"/>
    </location>
    <ligand>
        <name>NADP(+)</name>
        <dbReference type="ChEBI" id="CHEBI:58349"/>
    </ligand>
</feature>
<dbReference type="InterPro" id="IPR028614">
    <property type="entry name" value="GDP_fucose/colitose_synth"/>
</dbReference>
<keyword evidence="3 5" id="KW-0560">Oxidoreductase</keyword>
<sequence length="324" mass="35125">MQVAPTRTSQDASGFAGKRVFIAGHRGMAGSAIARLLAREDCDVLTMSRSELDLRDQAATRAFMAAARPDMVFLCAGTVGGILANDRYPADFIYDNIAIATNVIHAAHLSGVTKLLYLGSSCIYPKHAAQPMSEDLLLTGPLEPTNEWYAVAKIAGIKMCDAYRRQHGSDFVSVMPTNLFGPGDNYHPEHGHVAAALIRRFHEAKRDGAPSVAIWGTGTPRREFLYADDLADACLFVMRTWSGPGFINVGSGEDIAIGDFARMVADTVGYQGELVFDTSRPDGTPRKLLDVSRLDRLGWRAATSLRDGLRLAYADFLAGGGRNR</sequence>
<dbReference type="RefSeq" id="WP_129223677.1">
    <property type="nucleotide sequence ID" value="NZ_QYBB01000002.1"/>
</dbReference>
<evidence type="ECO:0000256" key="2">
    <source>
        <dbReference type="ARBA" id="ARBA00022857"/>
    </source>
</evidence>
<comment type="function">
    <text evidence="5">Catalyzes the two-step NADP-dependent conversion of GDP-4-dehydro-6-deoxy-D-mannose to GDP-fucose, involving an epimerase and a reductase reaction.</text>
</comment>
<evidence type="ECO:0000313" key="8">
    <source>
        <dbReference type="Proteomes" id="UP000290759"/>
    </source>
</evidence>
<dbReference type="GO" id="GO:0050577">
    <property type="term" value="F:GDP-L-fucose synthase activity"/>
    <property type="evidence" value="ECO:0007669"/>
    <property type="project" value="UniProtKB-UniRule"/>
</dbReference>
<dbReference type="GO" id="GO:0070401">
    <property type="term" value="F:NADP+ binding"/>
    <property type="evidence" value="ECO:0007669"/>
    <property type="project" value="UniProtKB-UniRule"/>
</dbReference>
<reference evidence="7 8" key="1">
    <citation type="submission" date="2018-12" db="EMBL/GenBank/DDBJ databases">
        <authorList>
            <person name="Grouzdev D.S."/>
            <person name="Krutkina M.S."/>
        </authorList>
    </citation>
    <scope>NUCLEOTIDE SEQUENCE [LARGE SCALE GENOMIC DNA]</scope>
    <source>
        <strain evidence="7 8">RmlP026</strain>
    </source>
</reference>
<dbReference type="OrthoDB" id="9811425at2"/>
<feature type="binding site" evidence="5">
    <location>
        <position position="282"/>
    </location>
    <ligand>
        <name>substrate</name>
    </ligand>
</feature>
<dbReference type="SUPFAM" id="SSF51735">
    <property type="entry name" value="NAD(P)-binding Rossmann-fold domains"/>
    <property type="match status" value="1"/>
</dbReference>
<evidence type="ECO:0000256" key="5">
    <source>
        <dbReference type="HAMAP-Rule" id="MF_00956"/>
    </source>
</evidence>
<comment type="similarity">
    <text evidence="1 5">Belongs to the NAD(P)-dependent epimerase/dehydratase family. Fucose synthase subfamily.</text>
</comment>
<accession>A0A4Q2UC24</accession>
<protein>
    <recommendedName>
        <fullName evidence="5">GDP-L-fucose synthase</fullName>
        <ecNumber evidence="5">1.1.1.271</ecNumber>
    </recommendedName>
    <alternativeName>
        <fullName evidence="5">GDP-4-keto-6-deoxy-D-mannose-3,5-epimerase-4-reductase</fullName>
    </alternativeName>
</protein>
<dbReference type="EC" id="1.1.1.271" evidence="5"/>
<feature type="domain" description="NAD-dependent epimerase/dehydratase" evidence="6">
    <location>
        <begin position="20"/>
        <end position="250"/>
    </location>
</feature>
<evidence type="ECO:0000256" key="4">
    <source>
        <dbReference type="ARBA" id="ARBA00023235"/>
    </source>
</evidence>
<feature type="binding site" evidence="5">
    <location>
        <position position="215"/>
    </location>
    <ligand>
        <name>substrate</name>
    </ligand>
</feature>
<feature type="binding site" evidence="5">
    <location>
        <position position="222"/>
    </location>
    <ligand>
        <name>substrate</name>
    </ligand>
</feature>
<keyword evidence="5" id="KW-0511">Multifunctional enzyme</keyword>
<dbReference type="PANTHER" id="PTHR43238:SF1">
    <property type="entry name" value="GDP-L-FUCOSE SYNTHASE"/>
    <property type="match status" value="1"/>
</dbReference>